<protein>
    <submittedName>
        <fullName evidence="1">Uncharacterized protein</fullName>
    </submittedName>
</protein>
<evidence type="ECO:0000313" key="2">
    <source>
        <dbReference type="Proteomes" id="UP000799750"/>
    </source>
</evidence>
<gene>
    <name evidence="1" type="ORF">BU16DRAFT_567376</name>
</gene>
<proteinExistence type="predicted"/>
<sequence>MPAFTAIPTPSAAHFERIVKQFVEPAWQQVAGAIFNVVVTSCQEQPEKERRMCIGVRGRRFASRRVLKVKGKVVGVGRGKNTAVGLTEEELKAILNYNACEAAPKILGPIVEKIFQDYAKIEVATMPVGPRLVVQYPEFEDEDFYLHCVFKITFKNGEVWFLDLTYSQFGFDSCWTPEREYRTLYQKRGVGAERDSCRPVGQNYGMYPPEEPEDRRRLNDHLRESLNFDFSLFCLEHDKNIHQIVNDGGDNGQELKALLEDLGECADNAVTHCREVEMAMADLAHG</sequence>
<organism evidence="1 2">
    <name type="scientific">Lophium mytilinum</name>
    <dbReference type="NCBI Taxonomy" id="390894"/>
    <lineage>
        <taxon>Eukaryota</taxon>
        <taxon>Fungi</taxon>
        <taxon>Dikarya</taxon>
        <taxon>Ascomycota</taxon>
        <taxon>Pezizomycotina</taxon>
        <taxon>Dothideomycetes</taxon>
        <taxon>Pleosporomycetidae</taxon>
        <taxon>Mytilinidiales</taxon>
        <taxon>Mytilinidiaceae</taxon>
        <taxon>Lophium</taxon>
    </lineage>
</organism>
<accession>A0A6A6QCL0</accession>
<dbReference type="EMBL" id="MU004199">
    <property type="protein sequence ID" value="KAF2489197.1"/>
    <property type="molecule type" value="Genomic_DNA"/>
</dbReference>
<name>A0A6A6QCL0_9PEZI</name>
<dbReference type="AlphaFoldDB" id="A0A6A6QCL0"/>
<evidence type="ECO:0000313" key="1">
    <source>
        <dbReference type="EMBL" id="KAF2489197.1"/>
    </source>
</evidence>
<reference evidence="1" key="1">
    <citation type="journal article" date="2020" name="Stud. Mycol.">
        <title>101 Dothideomycetes genomes: a test case for predicting lifestyles and emergence of pathogens.</title>
        <authorList>
            <person name="Haridas S."/>
            <person name="Albert R."/>
            <person name="Binder M."/>
            <person name="Bloem J."/>
            <person name="Labutti K."/>
            <person name="Salamov A."/>
            <person name="Andreopoulos B."/>
            <person name="Baker S."/>
            <person name="Barry K."/>
            <person name="Bills G."/>
            <person name="Bluhm B."/>
            <person name="Cannon C."/>
            <person name="Castanera R."/>
            <person name="Culley D."/>
            <person name="Daum C."/>
            <person name="Ezra D."/>
            <person name="Gonzalez J."/>
            <person name="Henrissat B."/>
            <person name="Kuo A."/>
            <person name="Liang C."/>
            <person name="Lipzen A."/>
            <person name="Lutzoni F."/>
            <person name="Magnuson J."/>
            <person name="Mondo S."/>
            <person name="Nolan M."/>
            <person name="Ohm R."/>
            <person name="Pangilinan J."/>
            <person name="Park H.-J."/>
            <person name="Ramirez L."/>
            <person name="Alfaro M."/>
            <person name="Sun H."/>
            <person name="Tritt A."/>
            <person name="Yoshinaga Y."/>
            <person name="Zwiers L.-H."/>
            <person name="Turgeon B."/>
            <person name="Goodwin S."/>
            <person name="Spatafora J."/>
            <person name="Crous P."/>
            <person name="Grigoriev I."/>
        </authorList>
    </citation>
    <scope>NUCLEOTIDE SEQUENCE</scope>
    <source>
        <strain evidence="1">CBS 269.34</strain>
    </source>
</reference>
<dbReference type="Proteomes" id="UP000799750">
    <property type="component" value="Unassembled WGS sequence"/>
</dbReference>
<keyword evidence="2" id="KW-1185">Reference proteome</keyword>
<dbReference type="OrthoDB" id="10386700at2759"/>